<dbReference type="EMBL" id="CAEQ01002516">
    <property type="protein sequence ID" value="CCD16961.1"/>
    <property type="molecule type" value="Genomic_DNA"/>
</dbReference>
<feature type="disulfide bond" description="Redox-active" evidence="18">
    <location>
        <begin position="375"/>
        <end position="378"/>
    </location>
</feature>
<evidence type="ECO:0000256" key="14">
    <source>
        <dbReference type="ARBA" id="ARBA00023180"/>
    </source>
</evidence>
<dbReference type="GO" id="GO:0071949">
    <property type="term" value="F:FAD binding"/>
    <property type="evidence" value="ECO:0007669"/>
    <property type="project" value="InterPro"/>
</dbReference>
<keyword evidence="5" id="KW-0813">Transport</keyword>
<dbReference type="Pfam" id="PF04137">
    <property type="entry name" value="ERO1"/>
    <property type="match status" value="1"/>
</dbReference>
<evidence type="ECO:0000256" key="8">
    <source>
        <dbReference type="ARBA" id="ARBA00022824"/>
    </source>
</evidence>
<dbReference type="GO" id="GO:0034975">
    <property type="term" value="P:protein folding in endoplasmic reticulum"/>
    <property type="evidence" value="ECO:0007669"/>
    <property type="project" value="InterPro"/>
</dbReference>
<comment type="cofactor">
    <cofactor evidence="1 17">
        <name>FAD</name>
        <dbReference type="ChEBI" id="CHEBI:57692"/>
    </cofactor>
</comment>
<dbReference type="GO" id="GO:0016972">
    <property type="term" value="F:thiol oxidase activity"/>
    <property type="evidence" value="ECO:0007669"/>
    <property type="project" value="InterPro"/>
</dbReference>
<keyword evidence="11" id="KW-0560">Oxidoreductase</keyword>
<evidence type="ECO:0000313" key="19">
    <source>
        <dbReference type="EMBL" id="CCD16961.1"/>
    </source>
</evidence>
<feature type="binding site" evidence="17">
    <location>
        <position position="191"/>
    </location>
    <ligand>
        <name>FAD</name>
        <dbReference type="ChEBI" id="CHEBI:57692"/>
    </ligand>
</feature>
<sequence length="444" mass="49684">MVGVRLLIILPILLGIVWQISFNYNTSIALLFGYHSTESGDADGLSLKNGTNILLEEGFCQRTIGEVDRDARKIAGLLNKITAHPYFRYFRVNLEKSCPYWEAQATCSCESRNCQVCTCDERNLPESLKYPFDMSDLSSANHHLLDGKRSLTGTEDEGSKESSDNDITYVDLIRNPEANTGYSGPMAARVWKAIYDENSGVGIPLKDGAGGTANHREKELFRRLLSGLHFSITMHVAAFFYNDTAGDSPLRALGVINNPNISFYPNCEMYKRISKNDAFVNNLYILYQFILRAVAKVKHGLLSDLDSFNSGLNGIATEEDKRLHGELRELLGGTFFQAPTFDETKFFETPDARLLVPRMMRMMHNITTLMDCVTCEKCRAWGKLETKGLATALNVVMHPSADKIVLNRGEKVTLINLARQLAISVQNVRDLSVVCENFSYVAKN</sequence>
<keyword evidence="14" id="KW-0325">Glycoprotein</keyword>
<gene>
    <name evidence="19" type="ORF">TCIL3000_0_00060</name>
</gene>
<evidence type="ECO:0000256" key="17">
    <source>
        <dbReference type="PIRSR" id="PIRSR017205-2"/>
    </source>
</evidence>
<evidence type="ECO:0000256" key="6">
    <source>
        <dbReference type="ARBA" id="ARBA00022630"/>
    </source>
</evidence>
<evidence type="ECO:0000256" key="5">
    <source>
        <dbReference type="ARBA" id="ARBA00022448"/>
    </source>
</evidence>
<proteinExistence type="inferred from homology"/>
<dbReference type="PANTHER" id="PTHR12613:SF0">
    <property type="entry name" value="ERO1-LIKE PROTEIN"/>
    <property type="match status" value="1"/>
</dbReference>
<protein>
    <submittedName>
        <fullName evidence="19">WGS project CAEQ00000000 data, annotated contig 7</fullName>
    </submittedName>
</protein>
<dbReference type="InterPro" id="IPR037192">
    <property type="entry name" value="ERO1-like_sf"/>
</dbReference>
<dbReference type="PANTHER" id="PTHR12613">
    <property type="entry name" value="ERO1-RELATED"/>
    <property type="match status" value="1"/>
</dbReference>
<evidence type="ECO:0000256" key="12">
    <source>
        <dbReference type="ARBA" id="ARBA00023136"/>
    </source>
</evidence>
<evidence type="ECO:0000313" key="20">
    <source>
        <dbReference type="Proteomes" id="UP000000702"/>
    </source>
</evidence>
<feature type="active site" description="Nucleophile" evidence="16">
    <location>
        <position position="375"/>
    </location>
</feature>
<feature type="binding site" evidence="17">
    <location>
        <position position="180"/>
    </location>
    <ligand>
        <name>FAD</name>
        <dbReference type="ChEBI" id="CHEBI:57692"/>
    </ligand>
</feature>
<accession>F9WI16</accession>
<evidence type="ECO:0000256" key="3">
    <source>
        <dbReference type="ARBA" id="ARBA00008277"/>
    </source>
</evidence>
<dbReference type="SUPFAM" id="SSF110019">
    <property type="entry name" value="ERO1-like"/>
    <property type="match status" value="1"/>
</dbReference>
<comment type="caution">
    <text evidence="19">The sequence shown here is derived from an EMBL/GenBank/DDBJ whole genome shotgun (WGS) entry which is preliminary data.</text>
</comment>
<dbReference type="GO" id="GO:0005789">
    <property type="term" value="C:endoplasmic reticulum membrane"/>
    <property type="evidence" value="ECO:0007669"/>
    <property type="project" value="UniProtKB-SubCell"/>
</dbReference>
<evidence type="ECO:0000256" key="7">
    <source>
        <dbReference type="ARBA" id="ARBA00022729"/>
    </source>
</evidence>
<name>F9WI16_TRYCI</name>
<organism evidence="19 20">
    <name type="scientific">Trypanosoma congolense (strain IL3000)</name>
    <dbReference type="NCBI Taxonomy" id="1068625"/>
    <lineage>
        <taxon>Eukaryota</taxon>
        <taxon>Discoba</taxon>
        <taxon>Euglenozoa</taxon>
        <taxon>Kinetoplastea</taxon>
        <taxon>Metakinetoplastina</taxon>
        <taxon>Trypanosomatida</taxon>
        <taxon>Trypanosomatidae</taxon>
        <taxon>Trypanosoma</taxon>
        <taxon>Nannomonas</taxon>
    </lineage>
</organism>
<keyword evidence="20" id="KW-1185">Reference proteome</keyword>
<keyword evidence="12" id="KW-0472">Membrane</keyword>
<dbReference type="VEuPathDB" id="TriTrypDB:TcIL3000_0_00060"/>
<feature type="active site" evidence="16">
    <location>
        <position position="378"/>
    </location>
</feature>
<reference evidence="20" key="1">
    <citation type="submission" date="2011-07" db="EMBL/GenBank/DDBJ databases">
        <title>Divergent evolution of antigenic variation in African trypanosomes.</title>
        <authorList>
            <person name="Jackson A.P."/>
            <person name="Berry A."/>
            <person name="Allison H.C."/>
            <person name="Burton P."/>
            <person name="Anderson J."/>
            <person name="Aslett M."/>
            <person name="Brown R."/>
            <person name="Corton N."/>
            <person name="Harris D."/>
            <person name="Hauser H."/>
            <person name="Gamble J."/>
            <person name="Gilderthorp R."/>
            <person name="McQuillan J."/>
            <person name="Quail M.A."/>
            <person name="Sanders M."/>
            <person name="Van Tonder A."/>
            <person name="Ginger M.L."/>
            <person name="Donelson J.E."/>
            <person name="Field M.C."/>
            <person name="Barry J.D."/>
            <person name="Berriman M."/>
            <person name="Hertz-Fowler C."/>
        </authorList>
    </citation>
    <scope>NUCLEOTIDE SEQUENCE [LARGE SCALE GENOMIC DNA]</scope>
    <source>
        <strain evidence="20">IL3000</strain>
    </source>
</reference>
<dbReference type="PIRSF" id="PIRSF017205">
    <property type="entry name" value="ERO1"/>
    <property type="match status" value="1"/>
</dbReference>
<evidence type="ECO:0000256" key="18">
    <source>
        <dbReference type="PIRSR" id="PIRSR017205-3"/>
    </source>
</evidence>
<dbReference type="GO" id="GO:0015035">
    <property type="term" value="F:protein-disulfide reductase activity"/>
    <property type="evidence" value="ECO:0007669"/>
    <property type="project" value="InterPro"/>
</dbReference>
<comment type="similarity">
    <text evidence="3">Belongs to the EROs family.</text>
</comment>
<feature type="binding site" evidence="17">
    <location>
        <position position="226"/>
    </location>
    <ligand>
        <name>FAD</name>
        <dbReference type="ChEBI" id="CHEBI:57692"/>
    </ligand>
</feature>
<evidence type="ECO:0000256" key="4">
    <source>
        <dbReference type="ARBA" id="ARBA00011802"/>
    </source>
</evidence>
<reference evidence="19 20" key="2">
    <citation type="journal article" date="2012" name="Proc. Natl. Acad. Sci. U.S.A.">
        <title>Antigenic diversity is generated by distinct evolutionary mechanisms in African trypanosome species.</title>
        <authorList>
            <person name="Jackson A.P."/>
            <person name="Berry A."/>
            <person name="Aslett M."/>
            <person name="Allison H.C."/>
            <person name="Burton P."/>
            <person name="Vavrova-Anderson J."/>
            <person name="Brown R."/>
            <person name="Browne H."/>
            <person name="Corton N."/>
            <person name="Hauser H."/>
            <person name="Gamble J."/>
            <person name="Gilderthorp R."/>
            <person name="Marcello L."/>
            <person name="McQuillan J."/>
            <person name="Otto T.D."/>
            <person name="Quail M.A."/>
            <person name="Sanders M.J."/>
            <person name="van Tonder A."/>
            <person name="Ginger M.L."/>
            <person name="Field M.C."/>
            <person name="Barry J.D."/>
            <person name="Hertz-Fowler C."/>
            <person name="Berriman M."/>
        </authorList>
    </citation>
    <scope>NUCLEOTIDE SEQUENCE [LARGE SCALE GENOMIC DNA]</scope>
    <source>
        <strain evidence="19 20">IL3000</strain>
    </source>
</reference>
<keyword evidence="8" id="KW-0256">Endoplasmic reticulum</keyword>
<keyword evidence="15" id="KW-0676">Redox-active center</keyword>
<evidence type="ECO:0000256" key="10">
    <source>
        <dbReference type="ARBA" id="ARBA00022982"/>
    </source>
</evidence>
<keyword evidence="6" id="KW-0285">Flavoprotein</keyword>
<evidence type="ECO:0000256" key="1">
    <source>
        <dbReference type="ARBA" id="ARBA00001974"/>
    </source>
</evidence>
<dbReference type="InterPro" id="IPR007266">
    <property type="entry name" value="Ero1"/>
</dbReference>
<keyword evidence="9 17" id="KW-0274">FAD</keyword>
<feature type="binding site" evidence="17">
    <location>
        <position position="272"/>
    </location>
    <ligand>
        <name>FAD</name>
        <dbReference type="ChEBI" id="CHEBI:57692"/>
    </ligand>
</feature>
<evidence type="ECO:0000256" key="2">
    <source>
        <dbReference type="ARBA" id="ARBA00004367"/>
    </source>
</evidence>
<evidence type="ECO:0000256" key="15">
    <source>
        <dbReference type="ARBA" id="ARBA00023284"/>
    </source>
</evidence>
<dbReference type="Proteomes" id="UP000000702">
    <property type="component" value="Unassembled WGS sequence"/>
</dbReference>
<comment type="subcellular location">
    <subcellularLocation>
        <location evidence="2">Endoplasmic reticulum membrane</location>
        <topology evidence="2">Peripheral membrane protein</topology>
        <orientation evidence="2">Lumenal side</orientation>
    </subcellularLocation>
</comment>
<evidence type="ECO:0000256" key="13">
    <source>
        <dbReference type="ARBA" id="ARBA00023157"/>
    </source>
</evidence>
<feature type="disulfide bond" description="Redox-active" evidence="18">
    <location>
        <begin position="109"/>
        <end position="114"/>
    </location>
</feature>
<comment type="subunit">
    <text evidence="4">May function both as a monomer and a homodimer.</text>
</comment>
<dbReference type="OMA" id="CYKDRLH"/>
<feature type="binding site" evidence="17">
    <location>
        <position position="229"/>
    </location>
    <ligand>
        <name>FAD</name>
        <dbReference type="ChEBI" id="CHEBI:57692"/>
    </ligand>
</feature>
<keyword evidence="10" id="KW-0249">Electron transport</keyword>
<evidence type="ECO:0000256" key="11">
    <source>
        <dbReference type="ARBA" id="ARBA00023002"/>
    </source>
</evidence>
<dbReference type="AlphaFoldDB" id="F9WI16"/>
<evidence type="ECO:0000256" key="16">
    <source>
        <dbReference type="PIRSR" id="PIRSR017205-1"/>
    </source>
</evidence>
<evidence type="ECO:0000256" key="9">
    <source>
        <dbReference type="ARBA" id="ARBA00022827"/>
    </source>
</evidence>
<keyword evidence="13 18" id="KW-1015">Disulfide bond</keyword>
<keyword evidence="7" id="KW-0732">Signal</keyword>